<keyword evidence="3" id="KW-1185">Reference proteome</keyword>
<feature type="region of interest" description="Disordered" evidence="1">
    <location>
        <begin position="383"/>
        <end position="476"/>
    </location>
</feature>
<gene>
    <name evidence="2" type="ORF">LODBEIA_P10510</name>
</gene>
<protein>
    <recommendedName>
        <fullName evidence="4">BHLH domain-containing protein</fullName>
    </recommendedName>
</protein>
<feature type="compositionally biased region" description="Polar residues" evidence="1">
    <location>
        <begin position="158"/>
        <end position="173"/>
    </location>
</feature>
<dbReference type="Proteomes" id="UP001497383">
    <property type="component" value="Chromosome 1"/>
</dbReference>
<evidence type="ECO:0000313" key="2">
    <source>
        <dbReference type="EMBL" id="CAK9436493.1"/>
    </source>
</evidence>
<feature type="compositionally biased region" description="Low complexity" evidence="1">
    <location>
        <begin position="174"/>
        <end position="194"/>
    </location>
</feature>
<evidence type="ECO:0000313" key="3">
    <source>
        <dbReference type="Proteomes" id="UP001497383"/>
    </source>
</evidence>
<feature type="compositionally biased region" description="Low complexity" evidence="1">
    <location>
        <begin position="440"/>
        <end position="457"/>
    </location>
</feature>
<reference evidence="2 3" key="1">
    <citation type="submission" date="2024-03" db="EMBL/GenBank/DDBJ databases">
        <authorList>
            <person name="Brejova B."/>
        </authorList>
    </citation>
    <scope>NUCLEOTIDE SEQUENCE [LARGE SCALE GENOMIC DNA]</scope>
    <source>
        <strain evidence="2 3">CBS 14171</strain>
    </source>
</reference>
<dbReference type="RefSeq" id="XP_066827989.1">
    <property type="nucleotide sequence ID" value="XM_066970897.1"/>
</dbReference>
<feature type="compositionally biased region" description="Acidic residues" evidence="1">
    <location>
        <begin position="421"/>
        <end position="433"/>
    </location>
</feature>
<organism evidence="2 3">
    <name type="scientific">Lodderomyces beijingensis</name>
    <dbReference type="NCBI Taxonomy" id="1775926"/>
    <lineage>
        <taxon>Eukaryota</taxon>
        <taxon>Fungi</taxon>
        <taxon>Dikarya</taxon>
        <taxon>Ascomycota</taxon>
        <taxon>Saccharomycotina</taxon>
        <taxon>Pichiomycetes</taxon>
        <taxon>Debaryomycetaceae</taxon>
        <taxon>Candida/Lodderomyces clade</taxon>
        <taxon>Lodderomyces</taxon>
    </lineage>
</organism>
<feature type="region of interest" description="Disordered" evidence="1">
    <location>
        <begin position="62"/>
        <end position="89"/>
    </location>
</feature>
<dbReference type="GeneID" id="92206247"/>
<dbReference type="EMBL" id="OZ022405">
    <property type="protein sequence ID" value="CAK9436493.1"/>
    <property type="molecule type" value="Genomic_DNA"/>
</dbReference>
<feature type="region of interest" description="Disordered" evidence="1">
    <location>
        <begin position="156"/>
        <end position="194"/>
    </location>
</feature>
<proteinExistence type="predicted"/>
<evidence type="ECO:0008006" key="4">
    <source>
        <dbReference type="Google" id="ProtNLM"/>
    </source>
</evidence>
<evidence type="ECO:0000256" key="1">
    <source>
        <dbReference type="SAM" id="MobiDB-lite"/>
    </source>
</evidence>
<sequence length="568" mass="64350">MTMPDSPNNDGFDNLLDMIFSADMDFEQAFSMYNNLQEKNAIGSFEELGKVQLLNSQYTSNLPSSIDAGSHPQQDHHQKHQQQPASSRQYNPIHHDEFAHSRQQILNGGSIANQQQEQKVNFNLEQNQDVMDEDIDDYDQFFTHTESNAFERFLDNLANPNSSGDPLQFYNHQNSPSNPNNNNNNNNNNKKNSNISRELDLDFNFEMHTMKVPAHLRNKNSPNGGLLSPRHMLIQDHQQHPQFIEQQQQRERERELEREHQFRLPMSQLPMVPPPAQAIPPQNMIPRLESQYHPHQIPPQQQQQLATSINTQKLHPQSLPSPPTAGDYSHNHINVTLKRELTEAFAPSSSLDTKPIKTTNIKTTNAFKNSNIKSDTRATTSMTSANSAISSSSASTSASAGSKTLITPPTSGDESKKRQSDEEDEDEESDEENSTTLVKTESTCSNSSTSSTSSTLTPGADEPMKKRRRSSNKPLLSLEQKRLNHSFSEQKRRQLCKLAYQRCLEQIIDLEAFAKLPELNEAERKSKRARINKEGLPNLSKHGALMRISNEMELIIGLNNRLKNLLNL</sequence>
<accession>A0ABP0ZKX6</accession>
<name>A0ABP0ZKX6_9ASCO</name>
<feature type="compositionally biased region" description="Low complexity" evidence="1">
    <location>
        <begin position="383"/>
        <end position="404"/>
    </location>
</feature>